<keyword evidence="2" id="KW-0378">Hydrolase</keyword>
<dbReference type="PANTHER" id="PTHR12110:SF48">
    <property type="entry name" value="BLL3656 PROTEIN"/>
    <property type="match status" value="1"/>
</dbReference>
<name>A0A3Q8CM47_9LACO</name>
<protein>
    <submittedName>
        <fullName evidence="2">AP endonuclease</fullName>
    </submittedName>
</protein>
<organism evidence="2 3">
    <name type="scientific">Liquorilactobacillus nagelii</name>
    <dbReference type="NCBI Taxonomy" id="82688"/>
    <lineage>
        <taxon>Bacteria</taxon>
        <taxon>Bacillati</taxon>
        <taxon>Bacillota</taxon>
        <taxon>Bacilli</taxon>
        <taxon>Lactobacillales</taxon>
        <taxon>Lactobacillaceae</taxon>
        <taxon>Liquorilactobacillus</taxon>
    </lineage>
</organism>
<dbReference type="Gene3D" id="3.20.20.150">
    <property type="entry name" value="Divalent-metal-dependent TIM barrel enzymes"/>
    <property type="match status" value="1"/>
</dbReference>
<evidence type="ECO:0000259" key="1">
    <source>
        <dbReference type="Pfam" id="PF01261"/>
    </source>
</evidence>
<gene>
    <name evidence="2" type="ORF">BSQ50_05255</name>
</gene>
<evidence type="ECO:0000313" key="2">
    <source>
        <dbReference type="EMBL" id="AUJ32018.1"/>
    </source>
</evidence>
<dbReference type="InterPro" id="IPR050312">
    <property type="entry name" value="IolE/XylAMocC-like"/>
</dbReference>
<keyword evidence="2" id="KW-0540">Nuclease</keyword>
<keyword evidence="2" id="KW-0255">Endonuclease</keyword>
<dbReference type="SUPFAM" id="SSF51658">
    <property type="entry name" value="Xylose isomerase-like"/>
    <property type="match status" value="1"/>
</dbReference>
<reference evidence="2 3" key="1">
    <citation type="submission" date="2016-11" db="EMBL/GenBank/DDBJ databases">
        <title>Interaction between Lactobacillus species and yeast in water kefir.</title>
        <authorList>
            <person name="Behr J."/>
            <person name="Xu D."/>
            <person name="Vogel R.F."/>
        </authorList>
    </citation>
    <scope>NUCLEOTIDE SEQUENCE [LARGE SCALE GENOMIC DNA]</scope>
    <source>
        <strain evidence="2 3">TMW 1.1827</strain>
    </source>
</reference>
<dbReference type="GO" id="GO:0004519">
    <property type="term" value="F:endonuclease activity"/>
    <property type="evidence" value="ECO:0007669"/>
    <property type="project" value="UniProtKB-KW"/>
</dbReference>
<dbReference type="AlphaFoldDB" id="A0A3Q8CM47"/>
<evidence type="ECO:0000313" key="3">
    <source>
        <dbReference type="Proteomes" id="UP000324497"/>
    </source>
</evidence>
<dbReference type="PANTHER" id="PTHR12110">
    <property type="entry name" value="HYDROXYPYRUVATE ISOMERASE"/>
    <property type="match status" value="1"/>
</dbReference>
<dbReference type="KEGG" id="lng:BSQ50_05255"/>
<keyword evidence="3" id="KW-1185">Reference proteome</keyword>
<dbReference type="RefSeq" id="WP_148126635.1">
    <property type="nucleotide sequence ID" value="NZ_CP018180.1"/>
</dbReference>
<dbReference type="InterPro" id="IPR013022">
    <property type="entry name" value="Xyl_isomerase-like_TIM-brl"/>
</dbReference>
<sequence>MSRKIPITVSSWTLGDACSFESRCRAAHLAGYDGIGLRAETYVDALNEGLSNQQILSILEQYQLKCTEVEYIVQWCEDKRSYEQQYKEQICFQMCDFFGVKHINTGLLENYSVEKTAKKLQELCQRAGNLQIALEPMPYSGLPDLKKTWQVIQAAGCENAKMLLDVWHWVRSKQSFDLLTKEQAAKVISIQLDDVYQRPYAASVLRAESMHDRLVPGAGAAQAVKFVEMIKHAGVKPQVIGVEVISDEALAHGIEWTATQTFKHTYQVLQSAWPEILQ</sequence>
<dbReference type="InterPro" id="IPR036237">
    <property type="entry name" value="Xyl_isomerase-like_sf"/>
</dbReference>
<feature type="domain" description="Xylose isomerase-like TIM barrel" evidence="1">
    <location>
        <begin position="25"/>
        <end position="258"/>
    </location>
</feature>
<proteinExistence type="predicted"/>
<dbReference type="EMBL" id="CP018180">
    <property type="protein sequence ID" value="AUJ32018.1"/>
    <property type="molecule type" value="Genomic_DNA"/>
</dbReference>
<accession>A0A3Q8CM47</accession>
<dbReference type="Proteomes" id="UP000324497">
    <property type="component" value="Chromosome"/>
</dbReference>
<dbReference type="Pfam" id="PF01261">
    <property type="entry name" value="AP_endonuc_2"/>
    <property type="match status" value="1"/>
</dbReference>